<evidence type="ECO:0000313" key="3">
    <source>
        <dbReference type="Proteomes" id="UP000278962"/>
    </source>
</evidence>
<evidence type="ECO:0000313" key="2">
    <source>
        <dbReference type="EMBL" id="RKQ90288.1"/>
    </source>
</evidence>
<keyword evidence="3" id="KW-1185">Reference proteome</keyword>
<dbReference type="EMBL" id="RBIL01000001">
    <property type="protein sequence ID" value="RKQ90288.1"/>
    <property type="molecule type" value="Genomic_DNA"/>
</dbReference>
<reference evidence="2 3" key="1">
    <citation type="submission" date="2018-10" db="EMBL/GenBank/DDBJ databases">
        <title>Genomic Encyclopedia of Archaeal and Bacterial Type Strains, Phase II (KMG-II): from individual species to whole genera.</title>
        <authorList>
            <person name="Goeker M."/>
        </authorList>
    </citation>
    <scope>NUCLEOTIDE SEQUENCE [LARGE SCALE GENOMIC DNA]</scope>
    <source>
        <strain evidence="2 3">DSM 14954</strain>
    </source>
</reference>
<gene>
    <name evidence="2" type="ORF">C8N24_0088</name>
</gene>
<sequence length="305" mass="32709">MFTRRTFALEMTHRVEDALGLDPGQHKLLESYCGSRLPVAIALYEHQQERRVRLEFVCGPEVELAQDVEELLFRAYTLSRQIHLTFESGRDRALCLQMTYGVIAGIFRELDRAAVTGRESCTRMKYLENACKRTEAYFARASQRRAQLRYLGGMLGGLTVVAGVGALLSVGLDTLPDIDDQAPMFLASLIAGGMGAVLSVLFGMTSGKLKLHTLFANAESGMGPLVAAGALRPLLGGLSGIVAYVLLQAAIVPIDVPEGASGTNFVIALALVAGFSERWARGVLAGTEERLSAPAPAAAPTPKIS</sequence>
<evidence type="ECO:0000256" key="1">
    <source>
        <dbReference type="SAM" id="Phobius"/>
    </source>
</evidence>
<name>A0A660L5K5_9ACTN</name>
<comment type="caution">
    <text evidence="2">The sequence shown here is derived from an EMBL/GenBank/DDBJ whole genome shotgun (WGS) entry which is preliminary data.</text>
</comment>
<keyword evidence="1" id="KW-0472">Membrane</keyword>
<accession>A0A660L5K5</accession>
<proteinExistence type="predicted"/>
<dbReference type="AlphaFoldDB" id="A0A660L5K5"/>
<protein>
    <submittedName>
        <fullName evidence="2">Uncharacterized protein</fullName>
    </submittedName>
</protein>
<organism evidence="2 3">
    <name type="scientific">Solirubrobacter pauli</name>
    <dbReference type="NCBI Taxonomy" id="166793"/>
    <lineage>
        <taxon>Bacteria</taxon>
        <taxon>Bacillati</taxon>
        <taxon>Actinomycetota</taxon>
        <taxon>Thermoleophilia</taxon>
        <taxon>Solirubrobacterales</taxon>
        <taxon>Solirubrobacteraceae</taxon>
        <taxon>Solirubrobacter</taxon>
    </lineage>
</organism>
<feature type="transmembrane region" description="Helical" evidence="1">
    <location>
        <begin position="225"/>
        <end position="247"/>
    </location>
</feature>
<keyword evidence="1" id="KW-0812">Transmembrane</keyword>
<feature type="transmembrane region" description="Helical" evidence="1">
    <location>
        <begin position="150"/>
        <end position="172"/>
    </location>
</feature>
<dbReference type="Proteomes" id="UP000278962">
    <property type="component" value="Unassembled WGS sequence"/>
</dbReference>
<keyword evidence="1" id="KW-1133">Transmembrane helix</keyword>
<feature type="transmembrane region" description="Helical" evidence="1">
    <location>
        <begin position="184"/>
        <end position="204"/>
    </location>
</feature>